<organism evidence="2 3">
    <name type="scientific">Ambispora gerdemannii</name>
    <dbReference type="NCBI Taxonomy" id="144530"/>
    <lineage>
        <taxon>Eukaryota</taxon>
        <taxon>Fungi</taxon>
        <taxon>Fungi incertae sedis</taxon>
        <taxon>Mucoromycota</taxon>
        <taxon>Glomeromycotina</taxon>
        <taxon>Glomeromycetes</taxon>
        <taxon>Archaeosporales</taxon>
        <taxon>Ambisporaceae</taxon>
        <taxon>Ambispora</taxon>
    </lineage>
</organism>
<feature type="region of interest" description="Disordered" evidence="1">
    <location>
        <begin position="80"/>
        <end position="122"/>
    </location>
</feature>
<keyword evidence="3" id="KW-1185">Reference proteome</keyword>
<accession>A0A9N9EZF9</accession>
<evidence type="ECO:0000313" key="2">
    <source>
        <dbReference type="EMBL" id="CAG8500134.1"/>
    </source>
</evidence>
<gene>
    <name evidence="2" type="ORF">AGERDE_LOCUS4203</name>
</gene>
<feature type="region of interest" description="Disordered" evidence="1">
    <location>
        <begin position="1"/>
        <end position="54"/>
    </location>
</feature>
<reference evidence="2" key="1">
    <citation type="submission" date="2021-06" db="EMBL/GenBank/DDBJ databases">
        <authorList>
            <person name="Kallberg Y."/>
            <person name="Tangrot J."/>
            <person name="Rosling A."/>
        </authorList>
    </citation>
    <scope>NUCLEOTIDE SEQUENCE</scope>
    <source>
        <strain evidence="2">MT106</strain>
    </source>
</reference>
<dbReference type="Proteomes" id="UP000789831">
    <property type="component" value="Unassembled WGS sequence"/>
</dbReference>
<sequence>MVVVAYKNNNNNSGNNSVIDQETCKSRKRKRRHRRANKKRELEQQPEVNINKSNVSKNIGIENITGPLHSDISTTNINMKESSQQQEYYSSDDIEIESSPASSSKIAKRQKTPDNSQQLKGVGGGITTITANVIEEKEIAIINYNEDTIPQNLKKHVLPSTVHAIFFI</sequence>
<protein>
    <submittedName>
        <fullName evidence="2">4618_t:CDS:1</fullName>
    </submittedName>
</protein>
<dbReference type="EMBL" id="CAJVPL010000464">
    <property type="protein sequence ID" value="CAG8500134.1"/>
    <property type="molecule type" value="Genomic_DNA"/>
</dbReference>
<feature type="compositionally biased region" description="Low complexity" evidence="1">
    <location>
        <begin position="8"/>
        <end position="17"/>
    </location>
</feature>
<evidence type="ECO:0000313" key="3">
    <source>
        <dbReference type="Proteomes" id="UP000789831"/>
    </source>
</evidence>
<name>A0A9N9EZF9_9GLOM</name>
<proteinExistence type="predicted"/>
<feature type="compositionally biased region" description="Basic residues" evidence="1">
    <location>
        <begin position="26"/>
        <end position="38"/>
    </location>
</feature>
<dbReference type="AlphaFoldDB" id="A0A9N9EZF9"/>
<comment type="caution">
    <text evidence="2">The sequence shown here is derived from an EMBL/GenBank/DDBJ whole genome shotgun (WGS) entry which is preliminary data.</text>
</comment>
<evidence type="ECO:0000256" key="1">
    <source>
        <dbReference type="SAM" id="MobiDB-lite"/>
    </source>
</evidence>